<sequence length="249" mass="27040">MRSLAFLLAFIASNDYKGGHAFLNQQQHHTCKSLIFHRGDGSVDPFQQSSIGFRGEKNHQYPLHVHRPRSGSFPPSDLPQPASRRTFIVSTFSFGLISGALVGVGMKANAKYGEGTNMELPSYIDYLIEKNTARDTSGALYQGVDPTTLLKRLSEAESRLQQVPTLAQQQKWTQINGLVTGPLGTLSVTLNQIATASNASTKTKEFAKKVKADVLAIGQGATTKNADTCIKQAALASQDLKSLLQEAFE</sequence>
<comment type="caution">
    <text evidence="1">The sequence shown here is derived from an EMBL/GenBank/DDBJ whole genome shotgun (WGS) entry which is preliminary data.</text>
</comment>
<gene>
    <name evidence="1" type="ORF">IV203_038769</name>
</gene>
<reference evidence="1" key="1">
    <citation type="journal article" date="2021" name="Sci. Rep.">
        <title>Diploid genomic architecture of Nitzschia inconspicua, an elite biomass production diatom.</title>
        <authorList>
            <person name="Oliver A."/>
            <person name="Podell S."/>
            <person name="Pinowska A."/>
            <person name="Traller J.C."/>
            <person name="Smith S.R."/>
            <person name="McClure R."/>
            <person name="Beliaev A."/>
            <person name="Bohutskyi P."/>
            <person name="Hill E.A."/>
            <person name="Rabines A."/>
            <person name="Zheng H."/>
            <person name="Allen L.Z."/>
            <person name="Kuo A."/>
            <person name="Grigoriev I.V."/>
            <person name="Allen A.E."/>
            <person name="Hazlebeck D."/>
            <person name="Allen E.E."/>
        </authorList>
    </citation>
    <scope>NUCLEOTIDE SEQUENCE</scope>
    <source>
        <strain evidence="1">Hildebrandi</strain>
    </source>
</reference>
<dbReference type="GO" id="GO:0015979">
    <property type="term" value="P:photosynthesis"/>
    <property type="evidence" value="ECO:0007669"/>
    <property type="project" value="InterPro"/>
</dbReference>
<dbReference type="EMBL" id="JAGRRH010000009">
    <property type="protein sequence ID" value="KAG7365565.1"/>
    <property type="molecule type" value="Genomic_DNA"/>
</dbReference>
<accession>A0A9K3LP83</accession>
<evidence type="ECO:0000313" key="1">
    <source>
        <dbReference type="EMBL" id="KAG7365565.1"/>
    </source>
</evidence>
<organism evidence="1 2">
    <name type="scientific">Nitzschia inconspicua</name>
    <dbReference type="NCBI Taxonomy" id="303405"/>
    <lineage>
        <taxon>Eukaryota</taxon>
        <taxon>Sar</taxon>
        <taxon>Stramenopiles</taxon>
        <taxon>Ochrophyta</taxon>
        <taxon>Bacillariophyta</taxon>
        <taxon>Bacillariophyceae</taxon>
        <taxon>Bacillariophycidae</taxon>
        <taxon>Bacillariales</taxon>
        <taxon>Bacillariaceae</taxon>
        <taxon>Nitzschia</taxon>
    </lineage>
</organism>
<reference evidence="1" key="2">
    <citation type="submission" date="2021-04" db="EMBL/GenBank/DDBJ databases">
        <authorList>
            <person name="Podell S."/>
        </authorList>
    </citation>
    <scope>NUCLEOTIDE SEQUENCE</scope>
    <source>
        <strain evidence="1">Hildebrandi</strain>
    </source>
</reference>
<proteinExistence type="predicted"/>
<dbReference type="GO" id="GO:0019898">
    <property type="term" value="C:extrinsic component of membrane"/>
    <property type="evidence" value="ECO:0007669"/>
    <property type="project" value="InterPro"/>
</dbReference>
<dbReference type="OrthoDB" id="45941at2759"/>
<protein>
    <submittedName>
        <fullName evidence="1">Uncharacterized protein</fullName>
    </submittedName>
</protein>
<evidence type="ECO:0000313" key="2">
    <source>
        <dbReference type="Proteomes" id="UP000693970"/>
    </source>
</evidence>
<name>A0A9K3LP83_9STRA</name>
<dbReference type="AlphaFoldDB" id="A0A9K3LP83"/>
<dbReference type="InterPro" id="IPR008797">
    <property type="entry name" value="PSII_PsbQ"/>
</dbReference>
<dbReference type="Pfam" id="PF05757">
    <property type="entry name" value="PsbQ"/>
    <property type="match status" value="1"/>
</dbReference>
<keyword evidence="2" id="KW-1185">Reference proteome</keyword>
<dbReference type="Proteomes" id="UP000693970">
    <property type="component" value="Unassembled WGS sequence"/>
</dbReference>
<dbReference type="GO" id="GO:0005509">
    <property type="term" value="F:calcium ion binding"/>
    <property type="evidence" value="ECO:0007669"/>
    <property type="project" value="InterPro"/>
</dbReference>
<dbReference type="GO" id="GO:0009523">
    <property type="term" value="C:photosystem II"/>
    <property type="evidence" value="ECO:0007669"/>
    <property type="project" value="InterPro"/>
</dbReference>